<dbReference type="GO" id="GO:0016874">
    <property type="term" value="F:ligase activity"/>
    <property type="evidence" value="ECO:0007669"/>
    <property type="project" value="UniProtKB-KW"/>
</dbReference>
<dbReference type="AlphaFoldDB" id="A0A5C6XPU7"/>
<dbReference type="EMBL" id="VOSL01000025">
    <property type="protein sequence ID" value="TXD39738.1"/>
    <property type="molecule type" value="Genomic_DNA"/>
</dbReference>
<protein>
    <submittedName>
        <fullName evidence="1">Amidoligase</fullName>
    </submittedName>
</protein>
<dbReference type="RefSeq" id="WP_146973517.1">
    <property type="nucleotide sequence ID" value="NZ_VOSL01000025.1"/>
</dbReference>
<dbReference type="OrthoDB" id="5380364at2"/>
<name>A0A5C6XPU7_9DELT</name>
<organism evidence="1 2">
    <name type="scientific">Lujinxingia vulgaris</name>
    <dbReference type="NCBI Taxonomy" id="2600176"/>
    <lineage>
        <taxon>Bacteria</taxon>
        <taxon>Deltaproteobacteria</taxon>
        <taxon>Bradymonadales</taxon>
        <taxon>Lujinxingiaceae</taxon>
        <taxon>Lujinxingia</taxon>
    </lineage>
</organism>
<dbReference type="Proteomes" id="UP000321046">
    <property type="component" value="Unassembled WGS sequence"/>
</dbReference>
<accession>A0A5C6XPU7</accession>
<keyword evidence="1" id="KW-0436">Ligase</keyword>
<sequence>MRTLRFGIEIDTIGQTRARVAAAIQSVVGGTVQHVGTPYCYDPYDVIAEDGRRWRVMADSSLSAEKARQAEVVSPILRYEDIETLQEVIRSVRRAGARVDTSCGIHVHVDATRFDAKALRNLVKIVNKQERLIEHALGISDARRARWCRGVDADFLAKIEKDRPSSLEEMNRAWYGYHNNSPHHYESTRYRGVNLHNVWFRGTVEYRWFESTLHAGKVKAYIQFALALSAKAINARASSSRRRDFNPATAKYDFRVFLLKLGLIGDEFKTARLHLLARLNGSTAWKGERRDTAAYREANG</sequence>
<reference evidence="1 2" key="1">
    <citation type="submission" date="2019-08" db="EMBL/GenBank/DDBJ databases">
        <title>Bradymonadales sp. TMQ2.</title>
        <authorList>
            <person name="Liang Q."/>
        </authorList>
    </citation>
    <scope>NUCLEOTIDE SEQUENCE [LARGE SCALE GENOMIC DNA]</scope>
    <source>
        <strain evidence="1 2">TMQ2</strain>
    </source>
</reference>
<evidence type="ECO:0000313" key="2">
    <source>
        <dbReference type="Proteomes" id="UP000321046"/>
    </source>
</evidence>
<dbReference type="PANTHER" id="PTHR36847">
    <property type="entry name" value="AMIDOLIGASE ENZYME"/>
    <property type="match status" value="1"/>
</dbReference>
<dbReference type="Pfam" id="PF12224">
    <property type="entry name" value="Amidoligase_2"/>
    <property type="match status" value="1"/>
</dbReference>
<comment type="caution">
    <text evidence="1">The sequence shown here is derived from an EMBL/GenBank/DDBJ whole genome shotgun (WGS) entry which is preliminary data.</text>
</comment>
<gene>
    <name evidence="1" type="ORF">FRC96_05545</name>
</gene>
<dbReference type="PANTHER" id="PTHR36847:SF1">
    <property type="entry name" value="AMIDOLIGASE ENZYME"/>
    <property type="match status" value="1"/>
</dbReference>
<proteinExistence type="predicted"/>
<evidence type="ECO:0000313" key="1">
    <source>
        <dbReference type="EMBL" id="TXD39738.1"/>
    </source>
</evidence>
<dbReference type="InterPro" id="IPR022025">
    <property type="entry name" value="Amidoligase_2"/>
</dbReference>